<evidence type="ECO:0000259" key="2">
    <source>
        <dbReference type="PROSITE" id="PS51462"/>
    </source>
</evidence>
<feature type="domain" description="Nudix hydrolase" evidence="2">
    <location>
        <begin position="10"/>
        <end position="135"/>
    </location>
</feature>
<dbReference type="SUPFAM" id="SSF55811">
    <property type="entry name" value="Nudix"/>
    <property type="match status" value="1"/>
</dbReference>
<dbReference type="SUPFAM" id="SSF53254">
    <property type="entry name" value="Phosphoglycerate mutase-like"/>
    <property type="match status" value="1"/>
</dbReference>
<dbReference type="InterPro" id="IPR051325">
    <property type="entry name" value="Nudix_hydrolase_domain"/>
</dbReference>
<dbReference type="Gene3D" id="3.90.79.10">
    <property type="entry name" value="Nucleoside Triphosphate Pyrophosphohydrolase"/>
    <property type="match status" value="1"/>
</dbReference>
<dbReference type="Pfam" id="PF00293">
    <property type="entry name" value="NUDIX"/>
    <property type="match status" value="1"/>
</dbReference>
<protein>
    <recommendedName>
        <fullName evidence="2">Nudix hydrolase domain-containing protein</fullName>
    </recommendedName>
</protein>
<name>A0A094PP86_9ZZZZ</name>
<proteinExistence type="predicted"/>
<dbReference type="InterPro" id="IPR000086">
    <property type="entry name" value="NUDIX_hydrolase_dom"/>
</dbReference>
<dbReference type="AlphaFoldDB" id="A0A094PP86"/>
<dbReference type="InterPro" id="IPR020084">
    <property type="entry name" value="NUDIX_hydrolase_CS"/>
</dbReference>
<dbReference type="CDD" id="cd03673">
    <property type="entry name" value="NUDIX_Ap6A_hydrolase"/>
    <property type="match status" value="1"/>
</dbReference>
<dbReference type="Gene3D" id="3.40.50.1240">
    <property type="entry name" value="Phosphoglycerate mutase-like"/>
    <property type="match status" value="1"/>
</dbReference>
<reference evidence="3" key="1">
    <citation type="submission" date="2014-05" db="EMBL/GenBank/DDBJ databases">
        <title>Key roles for freshwater Actinobacteria revealed by deep metagenomic sequencing.</title>
        <authorList>
            <person name="Ghai R."/>
            <person name="Mizuno C.M."/>
            <person name="Picazo A."/>
            <person name="Camacho A."/>
            <person name="Rodriguez-Valera F."/>
        </authorList>
    </citation>
    <scope>NUCLEOTIDE SEQUENCE</scope>
</reference>
<dbReference type="InterPro" id="IPR015797">
    <property type="entry name" value="NUDIX_hydrolase-like_dom_sf"/>
</dbReference>
<organism evidence="3">
    <name type="scientific">freshwater metagenome</name>
    <dbReference type="NCBI Taxonomy" id="449393"/>
    <lineage>
        <taxon>unclassified sequences</taxon>
        <taxon>metagenomes</taxon>
        <taxon>ecological metagenomes</taxon>
    </lineage>
</organism>
<accession>A0A094PP86</accession>
<keyword evidence="1" id="KW-0378">Hydrolase</keyword>
<comment type="caution">
    <text evidence="3">The sequence shown here is derived from an EMBL/GenBank/DDBJ whole genome shotgun (WGS) entry which is preliminary data.</text>
</comment>
<dbReference type="Pfam" id="PF00300">
    <property type="entry name" value="His_Phos_1"/>
    <property type="match status" value="1"/>
</dbReference>
<sequence length="300" mass="34091">MALENEVEVIQGAGVVLWRVNKKVTEIALVHRPKYDDWSLPKGKVEAGETHLACAYREAMEETGYEGIFGPEIGTAKYLAEGTPKEVRYWSARAIGESSGPYDTKEVDEVIWLSVSEAKKKVSVDDDREIIKFFESFGINTTPIVLLRHAKATRREDWDGDDGDRPLDVKGQRQAKRMLSIYQSFDIEEIHTSDAMRCIETIDPMARALKISPVFTADLSEYKFAKEKEVPLDYVWQLMQSDLRVLVCSHNPILPKLLKKLIGKKNFKRVDAELMPGEAYILHHRDGEVVAVDWIEAPIV</sequence>
<dbReference type="PROSITE" id="PS00893">
    <property type="entry name" value="NUDIX_BOX"/>
    <property type="match status" value="1"/>
</dbReference>
<dbReference type="InterPro" id="IPR029033">
    <property type="entry name" value="His_PPase_superfam"/>
</dbReference>
<dbReference type="GO" id="GO:0006754">
    <property type="term" value="P:ATP biosynthetic process"/>
    <property type="evidence" value="ECO:0007669"/>
    <property type="project" value="TreeGrafter"/>
</dbReference>
<dbReference type="PANTHER" id="PTHR21340">
    <property type="entry name" value="DIADENOSINE 5,5-P1,P4-TETRAPHOSPHATE PYROPHOSPHOHYDROLASE MUTT"/>
    <property type="match status" value="1"/>
</dbReference>
<dbReference type="CDD" id="cd07067">
    <property type="entry name" value="HP_PGM_like"/>
    <property type="match status" value="1"/>
</dbReference>
<dbReference type="GO" id="GO:0004081">
    <property type="term" value="F:bis(5'-nucleosyl)-tetraphosphatase (asymmetrical) activity"/>
    <property type="evidence" value="ECO:0007669"/>
    <property type="project" value="TreeGrafter"/>
</dbReference>
<dbReference type="PANTHER" id="PTHR21340:SF0">
    <property type="entry name" value="BIS(5'-NUCLEOSYL)-TETRAPHOSPHATASE [ASYMMETRICAL]"/>
    <property type="match status" value="1"/>
</dbReference>
<dbReference type="SMART" id="SM00855">
    <property type="entry name" value="PGAM"/>
    <property type="match status" value="1"/>
</dbReference>
<dbReference type="PROSITE" id="PS51462">
    <property type="entry name" value="NUDIX"/>
    <property type="match status" value="1"/>
</dbReference>
<evidence type="ECO:0000313" key="3">
    <source>
        <dbReference type="EMBL" id="KGA13540.1"/>
    </source>
</evidence>
<gene>
    <name evidence="3" type="ORF">GM50_22030</name>
</gene>
<dbReference type="GO" id="GO:0006167">
    <property type="term" value="P:AMP biosynthetic process"/>
    <property type="evidence" value="ECO:0007669"/>
    <property type="project" value="TreeGrafter"/>
</dbReference>
<dbReference type="EMBL" id="JNSK01000164">
    <property type="protein sequence ID" value="KGA13540.1"/>
    <property type="molecule type" value="Genomic_DNA"/>
</dbReference>
<evidence type="ECO:0000256" key="1">
    <source>
        <dbReference type="ARBA" id="ARBA00022801"/>
    </source>
</evidence>
<dbReference type="InterPro" id="IPR013078">
    <property type="entry name" value="His_Pase_superF_clade-1"/>
</dbReference>